<keyword evidence="6" id="KW-1185">Reference proteome</keyword>
<proteinExistence type="inferred from homology"/>
<evidence type="ECO:0000259" key="4">
    <source>
        <dbReference type="Pfam" id="PF01301"/>
    </source>
</evidence>
<dbReference type="InterPro" id="IPR019801">
    <property type="entry name" value="Glyco_hydro_35_CS"/>
</dbReference>
<keyword evidence="3 5" id="KW-0326">Glycosidase</keyword>
<dbReference type="InterPro" id="IPR017853">
    <property type="entry name" value="GH"/>
</dbReference>
<evidence type="ECO:0000256" key="1">
    <source>
        <dbReference type="ARBA" id="ARBA00009809"/>
    </source>
</evidence>
<dbReference type="PRINTS" id="PR00742">
    <property type="entry name" value="GLHYDRLASE35"/>
</dbReference>
<evidence type="ECO:0000313" key="6">
    <source>
        <dbReference type="Proteomes" id="UP001163046"/>
    </source>
</evidence>
<reference evidence="5" key="1">
    <citation type="submission" date="2023-01" db="EMBL/GenBank/DDBJ databases">
        <title>Genome assembly of the deep-sea coral Lophelia pertusa.</title>
        <authorList>
            <person name="Herrera S."/>
            <person name="Cordes E."/>
        </authorList>
    </citation>
    <scope>NUCLEOTIDE SEQUENCE</scope>
    <source>
        <strain evidence="5">USNM1676648</strain>
        <tissue evidence="5">Polyp</tissue>
    </source>
</reference>
<dbReference type="GO" id="GO:0005975">
    <property type="term" value="P:carbohydrate metabolic process"/>
    <property type="evidence" value="ECO:0007669"/>
    <property type="project" value="InterPro"/>
</dbReference>
<accession>A0A9X0CZE6</accession>
<dbReference type="InterPro" id="IPR001944">
    <property type="entry name" value="Glycoside_Hdrlase_35"/>
</dbReference>
<feature type="domain" description="Glycoside hydrolase 35 catalytic" evidence="4">
    <location>
        <begin position="1"/>
        <end position="207"/>
    </location>
</feature>
<dbReference type="SUPFAM" id="SSF51445">
    <property type="entry name" value="(Trans)glycosidases"/>
    <property type="match status" value="1"/>
</dbReference>
<dbReference type="PANTHER" id="PTHR23421">
    <property type="entry name" value="BETA-GALACTOSIDASE RELATED"/>
    <property type="match status" value="1"/>
</dbReference>
<keyword evidence="2 5" id="KW-0378">Hydrolase</keyword>
<dbReference type="Proteomes" id="UP001163046">
    <property type="component" value="Unassembled WGS sequence"/>
</dbReference>
<dbReference type="Gene3D" id="2.60.120.260">
    <property type="entry name" value="Galactose-binding domain-like"/>
    <property type="match status" value="1"/>
</dbReference>
<dbReference type="Pfam" id="PF01301">
    <property type="entry name" value="Glyco_hydro_35"/>
    <property type="match status" value="1"/>
</dbReference>
<name>A0A9X0CZE6_9CNID</name>
<dbReference type="PROSITE" id="PS01182">
    <property type="entry name" value="GLYCOSYL_HYDROL_F35"/>
    <property type="match status" value="1"/>
</dbReference>
<evidence type="ECO:0000313" key="5">
    <source>
        <dbReference type="EMBL" id="KAJ7380053.1"/>
    </source>
</evidence>
<comment type="similarity">
    <text evidence="1">Belongs to the glycosyl hydrolase 35 family.</text>
</comment>
<dbReference type="InterPro" id="IPR031330">
    <property type="entry name" value="Gly_Hdrlase_35_cat"/>
</dbReference>
<organism evidence="5 6">
    <name type="scientific">Desmophyllum pertusum</name>
    <dbReference type="NCBI Taxonomy" id="174260"/>
    <lineage>
        <taxon>Eukaryota</taxon>
        <taxon>Metazoa</taxon>
        <taxon>Cnidaria</taxon>
        <taxon>Anthozoa</taxon>
        <taxon>Hexacorallia</taxon>
        <taxon>Scleractinia</taxon>
        <taxon>Caryophylliina</taxon>
        <taxon>Caryophylliidae</taxon>
        <taxon>Desmophyllum</taxon>
    </lineage>
</organism>
<dbReference type="EMBL" id="MU826354">
    <property type="protein sequence ID" value="KAJ7380053.1"/>
    <property type="molecule type" value="Genomic_DNA"/>
</dbReference>
<evidence type="ECO:0000256" key="3">
    <source>
        <dbReference type="ARBA" id="ARBA00023295"/>
    </source>
</evidence>
<protein>
    <submittedName>
        <fullName evidence="5">Beta-galactosidase-1-like protein</fullName>
        <ecNumber evidence="5">3.2.1.23</ecNumber>
    </submittedName>
</protein>
<dbReference type="AlphaFoldDB" id="A0A9X0CZE6"/>
<comment type="caution">
    <text evidence="5">The sequence shown here is derived from an EMBL/GenBank/DDBJ whole genome shotgun (WGS) entry which is preliminary data.</text>
</comment>
<dbReference type="Gene3D" id="3.20.20.80">
    <property type="entry name" value="Glycosidases"/>
    <property type="match status" value="1"/>
</dbReference>
<evidence type="ECO:0000256" key="2">
    <source>
        <dbReference type="ARBA" id="ARBA00022801"/>
    </source>
</evidence>
<dbReference type="OrthoDB" id="1657402at2759"/>
<sequence length="242" mass="27038">MAAVDRWMSVLLPKLKPLLYANGGPIIAVQVENEYGSYFTCDHQYMSHLQDVFEQHLGKDVILFTTDGYNDRMLECGSLPTLFTTVDFGAGVDPAVPFSYLRKFQPKGPLVNSEFYPGWLDHWAEGHQTRDAAPIAKYLDKILAMNASVNMYMFEGGTSFGFMNGANGFQDSRLYQPQPTSYDYDAPLTEAGDPTTKYFVIMETIAKYATVPPGPVPPATQKFAYGKVMMRKVSSILIFCIT</sequence>
<dbReference type="GO" id="GO:0004565">
    <property type="term" value="F:beta-galactosidase activity"/>
    <property type="evidence" value="ECO:0007669"/>
    <property type="project" value="UniProtKB-EC"/>
</dbReference>
<gene>
    <name evidence="5" type="primary">GLB1L_2</name>
    <name evidence="5" type="ORF">OS493_010760</name>
</gene>
<dbReference type="EC" id="3.2.1.23" evidence="5"/>